<keyword evidence="4" id="KW-0418">Kinase</keyword>
<dbReference type="Proteomes" id="UP001595748">
    <property type="component" value="Unassembled WGS sequence"/>
</dbReference>
<dbReference type="Gene3D" id="1.10.510.10">
    <property type="entry name" value="Transferase(Phosphotransferase) domain 1"/>
    <property type="match status" value="1"/>
</dbReference>
<feature type="transmembrane region" description="Helical" evidence="2">
    <location>
        <begin position="617"/>
        <end position="643"/>
    </location>
</feature>
<dbReference type="PANTHER" id="PTHR10566:SF113">
    <property type="entry name" value="PROTEIN ACTIVITY OF BC1 COMPLEX KINASE 7, CHLOROPLASTIC"/>
    <property type="match status" value="1"/>
</dbReference>
<gene>
    <name evidence="4" type="ORF">ACFOPQ_18860</name>
</gene>
<proteinExistence type="inferred from homology"/>
<dbReference type="RefSeq" id="WP_380080764.1">
    <property type="nucleotide sequence ID" value="NZ_JBHRZF010000216.1"/>
</dbReference>
<comment type="caution">
    <text evidence="4">The sequence shown here is derived from an EMBL/GenBank/DDBJ whole genome shotgun (WGS) entry which is preliminary data.</text>
</comment>
<dbReference type="InterPro" id="IPR050154">
    <property type="entry name" value="UbiB_kinase"/>
</dbReference>
<comment type="similarity">
    <text evidence="1">Belongs to the protein kinase superfamily. ADCK protein kinase family.</text>
</comment>
<evidence type="ECO:0000313" key="4">
    <source>
        <dbReference type="EMBL" id="MFC3862829.1"/>
    </source>
</evidence>
<keyword evidence="2" id="KW-0812">Transmembrane</keyword>
<dbReference type="InterPro" id="IPR004147">
    <property type="entry name" value="ABC1_dom"/>
</dbReference>
<dbReference type="Pfam" id="PF03109">
    <property type="entry name" value="ABC1"/>
    <property type="match status" value="1"/>
</dbReference>
<reference evidence="5" key="1">
    <citation type="journal article" date="2019" name="Int. J. Syst. Evol. Microbiol.">
        <title>The Global Catalogue of Microorganisms (GCM) 10K type strain sequencing project: providing services to taxonomists for standard genome sequencing and annotation.</title>
        <authorList>
            <consortium name="The Broad Institute Genomics Platform"/>
            <consortium name="The Broad Institute Genome Sequencing Center for Infectious Disease"/>
            <person name="Wu L."/>
            <person name="Ma J."/>
        </authorList>
    </citation>
    <scope>NUCLEOTIDE SEQUENCE [LARGE SCALE GENOMIC DNA]</scope>
    <source>
        <strain evidence="5">CCTCC AB 2013263</strain>
    </source>
</reference>
<protein>
    <submittedName>
        <fullName evidence="4">ABC1 kinase family protein</fullName>
    </submittedName>
</protein>
<feature type="transmembrane region" description="Helical" evidence="2">
    <location>
        <begin position="579"/>
        <end position="605"/>
    </location>
</feature>
<keyword evidence="2" id="KW-0472">Membrane</keyword>
<dbReference type="PANTHER" id="PTHR10566">
    <property type="entry name" value="CHAPERONE-ACTIVITY OF BC1 COMPLEX CABC1 -RELATED"/>
    <property type="match status" value="1"/>
</dbReference>
<name>A0ABV8ABL0_9DEIO</name>
<dbReference type="CDD" id="cd05121">
    <property type="entry name" value="ABC1_ADCK3-like"/>
    <property type="match status" value="1"/>
</dbReference>
<dbReference type="GO" id="GO:0016301">
    <property type="term" value="F:kinase activity"/>
    <property type="evidence" value="ECO:0007669"/>
    <property type="project" value="UniProtKB-KW"/>
</dbReference>
<feature type="domain" description="Protein kinase" evidence="3">
    <location>
        <begin position="212"/>
        <end position="546"/>
    </location>
</feature>
<evidence type="ECO:0000259" key="3">
    <source>
        <dbReference type="PROSITE" id="PS50011"/>
    </source>
</evidence>
<sequence length="648" mass="72032">MTPDWTALFIQLLGLAGVLTVLRAVVGRFIGLHLGSGRLVLAWLCGGFLTAWFQTRVQWAGGGSPGIQFTLLVLGVVMFVLVSELLVPRGSIPPVLGWWAALRRFVRQSRRSTEIMGNLVRHGLNPLSPGTRKALQNPTRQQGAELRTALEESGVTFVKLGQVLSTRTDLLPPEITRELADLQQQVKPAPWEEIRGVLQRELEAPVEMVFGHIDPEPLAAASIGQVHRAALRNGRPVVVKVQRPGIQDIVEQDLEIAQRLSGMLERRTAWGRDLGATQLARSFAADLLEELDFSLEARNMTDLRAALERHPEQERLVVPGYEPSLSTSRVLVMEELTGRTLSDPEVLASLSRGEREHLARQLFNSILRQITVDGIFHADPHPGNIMLLEDGRMALLDCGSVGRIDRNMQAGLQQLIMGVEYADPQLFTDALLDTLGRPENINENRLRRVLGQFMVARLRSEGPIDSTLLNELMLILTQQGLNIPGSLSTALRSLGVVQGTLSCLDPDFDLIGEARKIATRQLQEELLPHNLRRTLEQELVTVLPLLRRLPRHVDQIANAVEEGRLSMNIRMFADKRDRVVVWQIMNQALLTLLGTVLAIASVLLMTSRGGPQLTQSFTLYQVIGFNVGLLSAILIFRVLLVIFKRDME</sequence>
<keyword evidence="2" id="KW-1133">Transmembrane helix</keyword>
<dbReference type="PROSITE" id="PS50011">
    <property type="entry name" value="PROTEIN_KINASE_DOM"/>
    <property type="match status" value="1"/>
</dbReference>
<evidence type="ECO:0000313" key="5">
    <source>
        <dbReference type="Proteomes" id="UP001595748"/>
    </source>
</evidence>
<feature type="transmembrane region" description="Helical" evidence="2">
    <location>
        <begin position="38"/>
        <end position="55"/>
    </location>
</feature>
<evidence type="ECO:0000256" key="1">
    <source>
        <dbReference type="ARBA" id="ARBA00009670"/>
    </source>
</evidence>
<dbReference type="InterPro" id="IPR011009">
    <property type="entry name" value="Kinase-like_dom_sf"/>
</dbReference>
<evidence type="ECO:0000256" key="2">
    <source>
        <dbReference type="SAM" id="Phobius"/>
    </source>
</evidence>
<keyword evidence="5" id="KW-1185">Reference proteome</keyword>
<feature type="transmembrane region" description="Helical" evidence="2">
    <location>
        <begin position="6"/>
        <end position="26"/>
    </location>
</feature>
<keyword evidence="4" id="KW-0808">Transferase</keyword>
<dbReference type="EMBL" id="JBHRZF010000216">
    <property type="protein sequence ID" value="MFC3862829.1"/>
    <property type="molecule type" value="Genomic_DNA"/>
</dbReference>
<organism evidence="4 5">
    <name type="scientific">Deinococcus antarcticus</name>
    <dbReference type="NCBI Taxonomy" id="1298767"/>
    <lineage>
        <taxon>Bacteria</taxon>
        <taxon>Thermotogati</taxon>
        <taxon>Deinococcota</taxon>
        <taxon>Deinococci</taxon>
        <taxon>Deinococcales</taxon>
        <taxon>Deinococcaceae</taxon>
        <taxon>Deinococcus</taxon>
    </lineage>
</organism>
<feature type="transmembrane region" description="Helical" evidence="2">
    <location>
        <begin position="67"/>
        <end position="87"/>
    </location>
</feature>
<dbReference type="SUPFAM" id="SSF56112">
    <property type="entry name" value="Protein kinase-like (PK-like)"/>
    <property type="match status" value="1"/>
</dbReference>
<dbReference type="InterPro" id="IPR000719">
    <property type="entry name" value="Prot_kinase_dom"/>
</dbReference>
<accession>A0ABV8ABL0</accession>